<evidence type="ECO:0000313" key="2">
    <source>
        <dbReference type="Proteomes" id="UP000231644"/>
    </source>
</evidence>
<dbReference type="RefSeq" id="WP_093451959.1">
    <property type="nucleotide sequence ID" value="NZ_CP051251.1"/>
</dbReference>
<evidence type="ECO:0000313" key="1">
    <source>
        <dbReference type="EMBL" id="SFC61598.1"/>
    </source>
</evidence>
<gene>
    <name evidence="1" type="ORF">SAMN05421762_1548</name>
</gene>
<dbReference type="EMBL" id="FOLX01000001">
    <property type="protein sequence ID" value="SFC61598.1"/>
    <property type="molecule type" value="Genomic_DNA"/>
</dbReference>
<sequence>MKIMLHLGAHCTDEGKLAKTLARNRKDFLDRGVSVPPPGNYHALLREAIHALDQGPPAEDAGDILIDAILEDDHAEQMILSNENFFGVPHMSIGDGQFYPLAEQRLADLRQLFPQAEIHLFLAIRDPGSFIPAVHAASTGMSLDRVLNGTDPGTLRWSDLVTRIRAIAPDMPLTLWCNEDSPLIYGEIIRAMAGLPEGHKIKGAFDLLSEIMSREGMQRFRAYFAANPTMTEAQKRKAMMVFLTKYAIDDALEDDIPLPAWPEEVFEYLTDAYEEDLDAIEGIEGVRVLRA</sequence>
<accession>A0A1I1KSC5</accession>
<dbReference type="AlphaFoldDB" id="A0A1I1KSC5"/>
<protein>
    <submittedName>
        <fullName evidence="1">Uncharacterized protein</fullName>
    </submittedName>
</protein>
<keyword evidence="2" id="KW-1185">Reference proteome</keyword>
<organism evidence="1 2">
    <name type="scientific">Pseudooceanicola nitratireducens</name>
    <dbReference type="NCBI Taxonomy" id="517719"/>
    <lineage>
        <taxon>Bacteria</taxon>
        <taxon>Pseudomonadati</taxon>
        <taxon>Pseudomonadota</taxon>
        <taxon>Alphaproteobacteria</taxon>
        <taxon>Rhodobacterales</taxon>
        <taxon>Paracoccaceae</taxon>
        <taxon>Pseudooceanicola</taxon>
    </lineage>
</organism>
<dbReference type="OrthoDB" id="7816979at2"/>
<proteinExistence type="predicted"/>
<dbReference type="Proteomes" id="UP000231644">
    <property type="component" value="Unassembled WGS sequence"/>
</dbReference>
<dbReference type="STRING" id="517719.SAMN05421762_1548"/>
<reference evidence="1 2" key="1">
    <citation type="submission" date="2016-10" db="EMBL/GenBank/DDBJ databases">
        <authorList>
            <person name="de Groot N.N."/>
        </authorList>
    </citation>
    <scope>NUCLEOTIDE SEQUENCE [LARGE SCALE GENOMIC DNA]</scope>
    <source>
        <strain evidence="1 2">DSM 29619</strain>
    </source>
</reference>
<name>A0A1I1KSC5_9RHOB</name>